<name>A0A2N5C9B6_9BURK</name>
<reference evidence="2 3" key="1">
    <citation type="submission" date="2017-12" db="EMBL/GenBank/DDBJ databases">
        <title>Genome sequence of the active heterotrophic nitrifier-denitrifier, Cupriavidus pauculus UM1.</title>
        <authorList>
            <person name="Putonti C."/>
            <person name="Castignetti D."/>
        </authorList>
    </citation>
    <scope>NUCLEOTIDE SEQUENCE [LARGE SCALE GENOMIC DNA]</scope>
    <source>
        <strain evidence="2 3">UM1</strain>
    </source>
</reference>
<dbReference type="RefSeq" id="WP_101683419.1">
    <property type="nucleotide sequence ID" value="NZ_PJRP01000010.1"/>
</dbReference>
<sequence>MSTPVGKSRGNPDWKKGGASPNPFGRPKGVIDKRMRVTQALADDAPSIARVVIDAALDGDIQAASLVLSRVAPALKAQAERVTFSFDAQAPLTQQVEQVLQAIADGHVAPDMGKQIIESISALAGVRQIDELEARLVALEGKR</sequence>
<dbReference type="EMBL" id="PJRP01000010">
    <property type="protein sequence ID" value="PLP98812.1"/>
    <property type="molecule type" value="Genomic_DNA"/>
</dbReference>
<gene>
    <name evidence="2" type="ORF">CYJ10_20825</name>
</gene>
<evidence type="ECO:0000313" key="2">
    <source>
        <dbReference type="EMBL" id="PLP98812.1"/>
    </source>
</evidence>
<evidence type="ECO:0008006" key="4">
    <source>
        <dbReference type="Google" id="ProtNLM"/>
    </source>
</evidence>
<comment type="caution">
    <text evidence="2">The sequence shown here is derived from an EMBL/GenBank/DDBJ whole genome shotgun (WGS) entry which is preliminary data.</text>
</comment>
<dbReference type="OrthoDB" id="9135114at2"/>
<dbReference type="Proteomes" id="UP000234341">
    <property type="component" value="Unassembled WGS sequence"/>
</dbReference>
<evidence type="ECO:0000313" key="3">
    <source>
        <dbReference type="Proteomes" id="UP000234341"/>
    </source>
</evidence>
<protein>
    <recommendedName>
        <fullName evidence="4">DUF5681 domain-containing protein</fullName>
    </recommendedName>
</protein>
<organism evidence="2 3">
    <name type="scientific">Cupriavidus pauculus</name>
    <dbReference type="NCBI Taxonomy" id="82633"/>
    <lineage>
        <taxon>Bacteria</taxon>
        <taxon>Pseudomonadati</taxon>
        <taxon>Pseudomonadota</taxon>
        <taxon>Betaproteobacteria</taxon>
        <taxon>Burkholderiales</taxon>
        <taxon>Burkholderiaceae</taxon>
        <taxon>Cupriavidus</taxon>
    </lineage>
</organism>
<feature type="region of interest" description="Disordered" evidence="1">
    <location>
        <begin position="1"/>
        <end position="30"/>
    </location>
</feature>
<evidence type="ECO:0000256" key="1">
    <source>
        <dbReference type="SAM" id="MobiDB-lite"/>
    </source>
</evidence>
<accession>A0A2N5C9B6</accession>
<proteinExistence type="predicted"/>
<dbReference type="AlphaFoldDB" id="A0A2N5C9B6"/>